<dbReference type="Pfam" id="PF01709">
    <property type="entry name" value="Transcrip_reg"/>
    <property type="match status" value="1"/>
</dbReference>
<evidence type="ECO:0000256" key="6">
    <source>
        <dbReference type="HAMAP-Rule" id="MF_00693"/>
    </source>
</evidence>
<dbReference type="RefSeq" id="WP_035248847.1">
    <property type="nucleotide sequence ID" value="NZ_ARXU01000010.1"/>
</dbReference>
<feature type="domain" description="TACO1/YebC-like N-terminal" evidence="8">
    <location>
        <begin position="5"/>
        <end position="75"/>
    </location>
</feature>
<reference evidence="9 10" key="1">
    <citation type="submission" date="2012-09" db="EMBL/GenBank/DDBJ databases">
        <title>Genome Sequence of alkane-degrading Bacterium Alcanivorax jadensis T9.</title>
        <authorList>
            <person name="Lai Q."/>
            <person name="Shao Z."/>
        </authorList>
    </citation>
    <scope>NUCLEOTIDE SEQUENCE [LARGE SCALE GENOMIC DNA]</scope>
    <source>
        <strain evidence="9 10">T9</strain>
    </source>
</reference>
<dbReference type="Pfam" id="PF20772">
    <property type="entry name" value="TACO1_YebC_N"/>
    <property type="match status" value="1"/>
</dbReference>
<dbReference type="PANTHER" id="PTHR12532:SF6">
    <property type="entry name" value="TRANSCRIPTIONAL REGULATORY PROTEIN YEBC-RELATED"/>
    <property type="match status" value="1"/>
</dbReference>
<dbReference type="InterPro" id="IPR017856">
    <property type="entry name" value="Integrase-like_N"/>
</dbReference>
<evidence type="ECO:0000256" key="2">
    <source>
        <dbReference type="ARBA" id="ARBA00022490"/>
    </source>
</evidence>
<evidence type="ECO:0000256" key="5">
    <source>
        <dbReference type="ARBA" id="ARBA00023163"/>
    </source>
</evidence>
<dbReference type="Proteomes" id="UP000029443">
    <property type="component" value="Unassembled WGS sequence"/>
</dbReference>
<evidence type="ECO:0000256" key="1">
    <source>
        <dbReference type="ARBA" id="ARBA00008724"/>
    </source>
</evidence>
<evidence type="ECO:0000256" key="3">
    <source>
        <dbReference type="ARBA" id="ARBA00023015"/>
    </source>
</evidence>
<comment type="subcellular location">
    <subcellularLocation>
        <location evidence="6">Cytoplasm</location>
    </subcellularLocation>
</comment>
<gene>
    <name evidence="9" type="ORF">T9A_02436</name>
</gene>
<dbReference type="InterPro" id="IPR002876">
    <property type="entry name" value="Transcrip_reg_TACO1-like"/>
</dbReference>
<keyword evidence="2 6" id="KW-0963">Cytoplasm</keyword>
<keyword evidence="10" id="KW-1185">Reference proteome</keyword>
<comment type="similarity">
    <text evidence="1 6">Belongs to the TACO1 family.</text>
</comment>
<name>A0ABR4WB83_9GAMM</name>
<evidence type="ECO:0000313" key="10">
    <source>
        <dbReference type="Proteomes" id="UP000029443"/>
    </source>
</evidence>
<dbReference type="InterPro" id="IPR049083">
    <property type="entry name" value="TACO1_YebC_N"/>
</dbReference>
<feature type="domain" description="TACO1/YebC-like second and third" evidence="7">
    <location>
        <begin position="82"/>
        <end position="239"/>
    </location>
</feature>
<evidence type="ECO:0000256" key="4">
    <source>
        <dbReference type="ARBA" id="ARBA00023125"/>
    </source>
</evidence>
<dbReference type="PANTHER" id="PTHR12532">
    <property type="entry name" value="TRANSLATIONAL ACTIVATOR OF CYTOCHROME C OXIDASE 1"/>
    <property type="match status" value="1"/>
</dbReference>
<dbReference type="NCBIfam" id="NF001030">
    <property type="entry name" value="PRK00110.1"/>
    <property type="match status" value="1"/>
</dbReference>
<dbReference type="InterPro" id="IPR029072">
    <property type="entry name" value="YebC-like"/>
</dbReference>
<evidence type="ECO:0000313" key="9">
    <source>
        <dbReference type="EMBL" id="KGD60480.1"/>
    </source>
</evidence>
<dbReference type="InterPro" id="IPR048300">
    <property type="entry name" value="TACO1_YebC-like_2nd/3rd_dom"/>
</dbReference>
<accession>A0ABR4WB83</accession>
<proteinExistence type="inferred from homology"/>
<protein>
    <recommendedName>
        <fullName evidence="6">Probable transcriptional regulatory protein T9A_02436</fullName>
    </recommendedName>
</protein>
<dbReference type="HAMAP" id="MF_00693">
    <property type="entry name" value="Transcrip_reg_TACO1"/>
    <property type="match status" value="1"/>
</dbReference>
<keyword evidence="4 6" id="KW-0238">DNA-binding</keyword>
<keyword evidence="5 6" id="KW-0804">Transcription</keyword>
<comment type="caution">
    <text evidence="9">The sequence shown here is derived from an EMBL/GenBank/DDBJ whole genome shotgun (WGS) entry which is preliminary data.</text>
</comment>
<organism evidence="9 10">
    <name type="scientific">Alcanivorax jadensis T9</name>
    <dbReference type="NCBI Taxonomy" id="1177181"/>
    <lineage>
        <taxon>Bacteria</taxon>
        <taxon>Pseudomonadati</taxon>
        <taxon>Pseudomonadota</taxon>
        <taxon>Gammaproteobacteria</taxon>
        <taxon>Oceanospirillales</taxon>
        <taxon>Alcanivoracaceae</taxon>
        <taxon>Alcanivorax</taxon>
    </lineage>
</organism>
<dbReference type="Gene3D" id="3.30.70.980">
    <property type="match status" value="2"/>
</dbReference>
<dbReference type="NCBIfam" id="NF009044">
    <property type="entry name" value="PRK12378.1"/>
    <property type="match status" value="1"/>
</dbReference>
<keyword evidence="3 6" id="KW-0805">Transcription regulation</keyword>
<dbReference type="SUPFAM" id="SSF75625">
    <property type="entry name" value="YebC-like"/>
    <property type="match status" value="1"/>
</dbReference>
<dbReference type="NCBIfam" id="TIGR01033">
    <property type="entry name" value="YebC/PmpR family DNA-binding transcriptional regulator"/>
    <property type="match status" value="1"/>
</dbReference>
<evidence type="ECO:0000259" key="7">
    <source>
        <dbReference type="Pfam" id="PF01709"/>
    </source>
</evidence>
<dbReference type="InterPro" id="IPR026564">
    <property type="entry name" value="Transcrip_reg_TACO1-like_dom3"/>
</dbReference>
<sequence length="247" mass="26893">MAGHSKWANIKHRKAAQDAKRGKIFTKLIREITVAARMGGGEPADNPRLRAAVDKALGQNMTRDTIDRAIKRGAGGDDDANMEEITYEGYGKGGVAVLVETMTDNVNRTVAEVRHAFSKFAGNLGTSGSVAFLFTKRGEIFFEPGGVDEDKLMEVALEAGAEDVEENDDGSFLVITTPDRQFGDVIDALREAGLEFADAEVTMHPSTEAEMDADTAETVQKMIDMLEDLDDVQNVYTNASWPAEEEE</sequence>
<dbReference type="EMBL" id="ARXU01000010">
    <property type="protein sequence ID" value="KGD60480.1"/>
    <property type="molecule type" value="Genomic_DNA"/>
</dbReference>
<evidence type="ECO:0000259" key="8">
    <source>
        <dbReference type="Pfam" id="PF20772"/>
    </source>
</evidence>
<dbReference type="Gene3D" id="1.10.10.200">
    <property type="match status" value="1"/>
</dbReference>